<keyword evidence="4" id="KW-0274">FAD</keyword>
<dbReference type="VEuPathDB" id="FungiDB:DEHA2D19294g"/>
<dbReference type="InParanoid" id="B5RTN8"/>
<keyword evidence="11" id="KW-1185">Reference proteome</keyword>
<dbReference type="PANTHER" id="PTHR43098">
    <property type="entry name" value="L-ORNITHINE N(5)-MONOOXYGENASE-RELATED"/>
    <property type="match status" value="1"/>
</dbReference>
<dbReference type="RefSeq" id="XP_002770370.1">
    <property type="nucleotide sequence ID" value="XM_002770324.1"/>
</dbReference>
<dbReference type="InterPro" id="IPR023753">
    <property type="entry name" value="FAD/NAD-binding_dom"/>
</dbReference>
<evidence type="ECO:0000313" key="10">
    <source>
        <dbReference type="EMBL" id="CAR65723.1"/>
    </source>
</evidence>
<feature type="domain" description="FAD/NAD(P)-binding" evidence="9">
    <location>
        <begin position="6"/>
        <end position="207"/>
    </location>
</feature>
<dbReference type="OrthoDB" id="4023354at2759"/>
<evidence type="ECO:0000256" key="4">
    <source>
        <dbReference type="ARBA" id="ARBA00022827"/>
    </source>
</evidence>
<evidence type="ECO:0000256" key="7">
    <source>
        <dbReference type="ARBA" id="ARBA00023033"/>
    </source>
</evidence>
<feature type="transmembrane region" description="Helical" evidence="8">
    <location>
        <begin position="536"/>
        <end position="554"/>
    </location>
</feature>
<dbReference type="Pfam" id="PF07992">
    <property type="entry name" value="Pyr_redox_2"/>
    <property type="match status" value="1"/>
</dbReference>
<dbReference type="eggNOG" id="KOG1399">
    <property type="taxonomic scope" value="Eukaryota"/>
</dbReference>
<keyword evidence="8" id="KW-0812">Transmembrane</keyword>
<dbReference type="InterPro" id="IPR050775">
    <property type="entry name" value="FAD-binding_Monooxygenases"/>
</dbReference>
<keyword evidence="7" id="KW-0503">Monooxygenase</keyword>
<dbReference type="GeneID" id="8998593"/>
<comment type="cofactor">
    <cofactor evidence="1">
        <name>FAD</name>
        <dbReference type="ChEBI" id="CHEBI:57692"/>
    </cofactor>
</comment>
<dbReference type="GO" id="GO:0004497">
    <property type="term" value="F:monooxygenase activity"/>
    <property type="evidence" value="ECO:0007669"/>
    <property type="project" value="UniProtKB-KW"/>
</dbReference>
<evidence type="ECO:0000256" key="3">
    <source>
        <dbReference type="ARBA" id="ARBA00022630"/>
    </source>
</evidence>
<protein>
    <submittedName>
        <fullName evidence="10">DEHA2D19294p</fullName>
    </submittedName>
</protein>
<dbReference type="AlphaFoldDB" id="B5RTN8"/>
<reference evidence="10 11" key="1">
    <citation type="journal article" date="2004" name="Nature">
        <title>Genome evolution in yeasts.</title>
        <authorList>
            <consortium name="Genolevures"/>
            <person name="Dujon B."/>
            <person name="Sherman D."/>
            <person name="Fischer G."/>
            <person name="Durrens P."/>
            <person name="Casaregola S."/>
            <person name="Lafontaine I."/>
            <person name="de Montigny J."/>
            <person name="Marck C."/>
            <person name="Neuveglise C."/>
            <person name="Talla E."/>
            <person name="Goffard N."/>
            <person name="Frangeul L."/>
            <person name="Aigle M."/>
            <person name="Anthouard V."/>
            <person name="Babour A."/>
            <person name="Barbe V."/>
            <person name="Barnay S."/>
            <person name="Blanchin S."/>
            <person name="Beckerich J.M."/>
            <person name="Beyne E."/>
            <person name="Bleykasten C."/>
            <person name="Boisrame A."/>
            <person name="Boyer J."/>
            <person name="Cattolico L."/>
            <person name="Confanioleri F."/>
            <person name="de Daruvar A."/>
            <person name="Despons L."/>
            <person name="Fabre E."/>
            <person name="Fairhead C."/>
            <person name="Ferry-Dumazet H."/>
            <person name="Groppi A."/>
            <person name="Hantraye F."/>
            <person name="Hennequin C."/>
            <person name="Jauniaux N."/>
            <person name="Joyet P."/>
            <person name="Kachouri R."/>
            <person name="Kerrest A."/>
            <person name="Koszul R."/>
            <person name="Lemaire M."/>
            <person name="Lesur I."/>
            <person name="Ma L."/>
            <person name="Muller H."/>
            <person name="Nicaud J.M."/>
            <person name="Nikolski M."/>
            <person name="Oztas S."/>
            <person name="Ozier-Kalogeropoulos O."/>
            <person name="Pellenz S."/>
            <person name="Potier S."/>
            <person name="Richard G.F."/>
            <person name="Straub M.L."/>
            <person name="Suleau A."/>
            <person name="Swennene D."/>
            <person name="Tekaia F."/>
            <person name="Wesolowski-Louvel M."/>
            <person name="Westhof E."/>
            <person name="Wirth B."/>
            <person name="Zeniou-Meyer M."/>
            <person name="Zivanovic I."/>
            <person name="Bolotin-Fukuhara M."/>
            <person name="Thierry A."/>
            <person name="Bouchier C."/>
            <person name="Caudron B."/>
            <person name="Scarpelli C."/>
            <person name="Gaillardin C."/>
            <person name="Weissenbach J."/>
            <person name="Wincker P."/>
            <person name="Souciet J.L."/>
        </authorList>
    </citation>
    <scope>NUCLEOTIDE SEQUENCE [LARGE SCALE GENOMIC DNA]</scope>
    <source>
        <strain evidence="11">ATCC 36239 / CBS 767 / BCRC 21394 / JCM 1990 / NBRC 0083 / IGC 2968</strain>
    </source>
</reference>
<comment type="similarity">
    <text evidence="2">Belongs to the FAD-binding monooxygenase family.</text>
</comment>
<evidence type="ECO:0000256" key="6">
    <source>
        <dbReference type="ARBA" id="ARBA00023002"/>
    </source>
</evidence>
<keyword evidence="6" id="KW-0560">Oxidoreductase</keyword>
<dbReference type="Proteomes" id="UP000000599">
    <property type="component" value="Chromosome D"/>
</dbReference>
<evidence type="ECO:0000256" key="5">
    <source>
        <dbReference type="ARBA" id="ARBA00022857"/>
    </source>
</evidence>
<dbReference type="KEGG" id="dha:DEHA2D19294g"/>
<proteinExistence type="inferred from homology"/>
<name>B5RTN8_DEBHA</name>
<dbReference type="SUPFAM" id="SSF51905">
    <property type="entry name" value="FAD/NAD(P)-binding domain"/>
    <property type="match status" value="2"/>
</dbReference>
<keyword evidence="5" id="KW-0521">NADP</keyword>
<keyword evidence="3" id="KW-0285">Flavoprotein</keyword>
<dbReference type="EMBL" id="CR382136">
    <property type="protein sequence ID" value="CAR65723.1"/>
    <property type="molecule type" value="Genomic_DNA"/>
</dbReference>
<keyword evidence="8" id="KW-0472">Membrane</keyword>
<evidence type="ECO:0000259" key="9">
    <source>
        <dbReference type="Pfam" id="PF07992"/>
    </source>
</evidence>
<dbReference type="PANTHER" id="PTHR43098:SF3">
    <property type="entry name" value="L-ORNITHINE N(5)-MONOOXYGENASE-RELATED"/>
    <property type="match status" value="1"/>
</dbReference>
<keyword evidence="8" id="KW-1133">Transmembrane helix</keyword>
<dbReference type="HOGENOM" id="CLU_006937_8_0_1"/>
<evidence type="ECO:0000313" key="11">
    <source>
        <dbReference type="Proteomes" id="UP000000599"/>
    </source>
</evidence>
<evidence type="ECO:0000256" key="1">
    <source>
        <dbReference type="ARBA" id="ARBA00001974"/>
    </source>
</evidence>
<dbReference type="InterPro" id="IPR036188">
    <property type="entry name" value="FAD/NAD-bd_sf"/>
</dbReference>
<accession>B5RTN8</accession>
<gene>
    <name evidence="10" type="ordered locus">DEHA2D19294g</name>
</gene>
<organism evidence="10 11">
    <name type="scientific">Debaryomyces hansenii (strain ATCC 36239 / CBS 767 / BCRC 21394 / JCM 1990 / NBRC 0083 / IGC 2968)</name>
    <name type="common">Yeast</name>
    <name type="synonym">Torulaspora hansenii</name>
    <dbReference type="NCBI Taxonomy" id="284592"/>
    <lineage>
        <taxon>Eukaryota</taxon>
        <taxon>Fungi</taxon>
        <taxon>Dikarya</taxon>
        <taxon>Ascomycota</taxon>
        <taxon>Saccharomycotina</taxon>
        <taxon>Pichiomycetes</taxon>
        <taxon>Debaryomycetaceae</taxon>
        <taxon>Debaryomyces</taxon>
    </lineage>
</organism>
<dbReference type="Gene3D" id="3.50.50.60">
    <property type="entry name" value="FAD/NAD(P)-binding domain"/>
    <property type="match status" value="2"/>
</dbReference>
<evidence type="ECO:0000256" key="8">
    <source>
        <dbReference type="SAM" id="Phobius"/>
    </source>
</evidence>
<evidence type="ECO:0000256" key="2">
    <source>
        <dbReference type="ARBA" id="ARBA00010139"/>
    </source>
</evidence>
<dbReference type="OMA" id="TYTHLGM"/>
<sequence>MSTKYYDALVVGGGFGGITELFKLREAGYSVHGFERGTYLGGVWHHNRYPGARVDTEVPCYQLWLEETCKGWIFSERFPGYKELQNYFEYADSQIHVSKDYTFESNVSKAHWDQANNMWDVQVTGKGEGNYRCKYLILCIGFAAKKMYPPGVDTHKFKSTSFHTADWPWEGVDVKNKRVAVVGTGASGVQVVQEIGGDVKELVVFQRTPNTALPMRQRTDDPKDKETQMKRRVDYPKIFRKLRETSYSGFEFEADFRAASECTPEEIKEKFDDCWEKGGFRFWLGNFKDVFVDPKTNEIAYKYWREKVFERVKDPRKREILAPAKQVNPIFTKRPSLEQRYYEIFNQDNVNIVNIRDTPITEVTETGLRTLEKEYEFDIIIYATGFDSITGGFYQIDLKGDNGVSLQETWKNGTYTHLGMTIYGYPNLFFMYGPQGPSAFCNGPTCALTQSEWIRDAINYTEKNKYKRIMPTLEAQLGWKNTLTREPTAHYYQLQIHGIWVSIERETNPKNAFFTFMVPTTILRIFLKKSKIIMRILHFYSFILFVSIILYKLATQLNCNKPIYFSFVFTTYSLWRSLSDCTCMHIMYFQ</sequence>